<protein>
    <submittedName>
        <fullName evidence="6">Uncharacterized protein</fullName>
    </submittedName>
</protein>
<gene>
    <name evidence="6" type="ORF">WJX81_002026</name>
</gene>
<dbReference type="EMBL" id="JALJOU010000088">
    <property type="protein sequence ID" value="KAK9822366.1"/>
    <property type="molecule type" value="Genomic_DNA"/>
</dbReference>
<keyword evidence="5" id="KW-0812">Transmembrane</keyword>
<feature type="transmembrane region" description="Helical" evidence="5">
    <location>
        <begin position="285"/>
        <end position="304"/>
    </location>
</feature>
<dbReference type="GO" id="GO:0016491">
    <property type="term" value="F:oxidoreductase activity"/>
    <property type="evidence" value="ECO:0007669"/>
    <property type="project" value="UniProtKB-KW"/>
</dbReference>
<dbReference type="PIRSF" id="PIRSF000126">
    <property type="entry name" value="11-beta-HSD1"/>
    <property type="match status" value="1"/>
</dbReference>
<evidence type="ECO:0000256" key="2">
    <source>
        <dbReference type="ARBA" id="ARBA00022857"/>
    </source>
</evidence>
<organism evidence="6 7">
    <name type="scientific">Elliptochloris bilobata</name>
    <dbReference type="NCBI Taxonomy" id="381761"/>
    <lineage>
        <taxon>Eukaryota</taxon>
        <taxon>Viridiplantae</taxon>
        <taxon>Chlorophyta</taxon>
        <taxon>core chlorophytes</taxon>
        <taxon>Trebouxiophyceae</taxon>
        <taxon>Trebouxiophyceae incertae sedis</taxon>
        <taxon>Elliptochloris clade</taxon>
        <taxon>Elliptochloris</taxon>
    </lineage>
</organism>
<keyword evidence="5" id="KW-1133">Transmembrane helix</keyword>
<dbReference type="Gene3D" id="3.40.50.720">
    <property type="entry name" value="NAD(P)-binding Rossmann-like Domain"/>
    <property type="match status" value="1"/>
</dbReference>
<evidence type="ECO:0000256" key="1">
    <source>
        <dbReference type="ARBA" id="ARBA00006484"/>
    </source>
</evidence>
<dbReference type="SUPFAM" id="SSF51735">
    <property type="entry name" value="NAD(P)-binding Rossmann-fold domains"/>
    <property type="match status" value="1"/>
</dbReference>
<dbReference type="Pfam" id="PF00106">
    <property type="entry name" value="adh_short"/>
    <property type="match status" value="1"/>
</dbReference>
<evidence type="ECO:0000313" key="6">
    <source>
        <dbReference type="EMBL" id="KAK9822366.1"/>
    </source>
</evidence>
<keyword evidence="5" id="KW-0472">Membrane</keyword>
<keyword evidence="7" id="KW-1185">Reference proteome</keyword>
<keyword evidence="2" id="KW-0521">NADP</keyword>
<dbReference type="CDD" id="cd05356">
    <property type="entry name" value="17beta-HSD1_like_SDR_c"/>
    <property type="match status" value="1"/>
</dbReference>
<proteinExistence type="inferred from homology"/>
<sequence length="338" mass="36548">MGLQSVLELGLQTWFGYIAILLLVAVGSIEGFKAIYRLASGVYVYFLRPGKSLKRLGSWAIVTGATDGIGLAYSKALAKKGLNVLLISRTQAKLDEAAADIHFKYKVQAKTVAIDFSAADAAAWERVKAKVEPLEVGVLVNNVGMSYPHAEYYDAIDDKLIEDLITMNIVSTNKMTRLVLPGMKQRRRGAIVNIGSAVATIAPAGPLYAVYAGTKMYVDMFSKSLDLEYRGAGITVQNQAPGFVATKLSKIRKASMEVPSPDTWAAAAVRHIGYESTSSPYWFHALQWAIVSSAPAAIVDFYMLTLNKGLRGKYYAKLKREAAKAAGNGHAGAKDKGQ</sequence>
<dbReference type="InterPro" id="IPR036291">
    <property type="entry name" value="NAD(P)-bd_dom_sf"/>
</dbReference>
<evidence type="ECO:0000256" key="5">
    <source>
        <dbReference type="SAM" id="Phobius"/>
    </source>
</evidence>
<dbReference type="FunFam" id="3.40.50.720:FF:000137">
    <property type="entry name" value="Hydroxysteroid (17-beta) dehydrogenase 3"/>
    <property type="match status" value="1"/>
</dbReference>
<keyword evidence="3" id="KW-0560">Oxidoreductase</keyword>
<reference evidence="6 7" key="1">
    <citation type="journal article" date="2024" name="Nat. Commun.">
        <title>Phylogenomics reveals the evolutionary origins of lichenization in chlorophyte algae.</title>
        <authorList>
            <person name="Puginier C."/>
            <person name="Libourel C."/>
            <person name="Otte J."/>
            <person name="Skaloud P."/>
            <person name="Haon M."/>
            <person name="Grisel S."/>
            <person name="Petersen M."/>
            <person name="Berrin J.G."/>
            <person name="Delaux P.M."/>
            <person name="Dal Grande F."/>
            <person name="Keller J."/>
        </authorList>
    </citation>
    <scope>NUCLEOTIDE SEQUENCE [LARGE SCALE GENOMIC DNA]</scope>
    <source>
        <strain evidence="6 7">SAG 245.80</strain>
    </source>
</reference>
<dbReference type="PRINTS" id="PR00080">
    <property type="entry name" value="SDRFAMILY"/>
</dbReference>
<comment type="caution">
    <text evidence="6">The sequence shown here is derived from an EMBL/GenBank/DDBJ whole genome shotgun (WGS) entry which is preliminary data.</text>
</comment>
<dbReference type="Proteomes" id="UP001445335">
    <property type="component" value="Unassembled WGS sequence"/>
</dbReference>
<name>A0AAW1QMM1_9CHLO</name>
<dbReference type="PANTHER" id="PTHR43899">
    <property type="entry name" value="RH59310P"/>
    <property type="match status" value="1"/>
</dbReference>
<accession>A0AAW1QMM1</accession>
<evidence type="ECO:0000256" key="4">
    <source>
        <dbReference type="RuleBase" id="RU000363"/>
    </source>
</evidence>
<dbReference type="PRINTS" id="PR00081">
    <property type="entry name" value="GDHRDH"/>
</dbReference>
<dbReference type="PANTHER" id="PTHR43899:SF13">
    <property type="entry name" value="RH59310P"/>
    <property type="match status" value="1"/>
</dbReference>
<dbReference type="InterPro" id="IPR002347">
    <property type="entry name" value="SDR_fam"/>
</dbReference>
<dbReference type="AlphaFoldDB" id="A0AAW1QMM1"/>
<feature type="transmembrane region" description="Helical" evidence="5">
    <location>
        <begin position="190"/>
        <end position="211"/>
    </location>
</feature>
<evidence type="ECO:0000256" key="3">
    <source>
        <dbReference type="ARBA" id="ARBA00023002"/>
    </source>
</evidence>
<dbReference type="InterPro" id="IPR051019">
    <property type="entry name" value="VLCFA-Steroid_DH"/>
</dbReference>
<evidence type="ECO:0000313" key="7">
    <source>
        <dbReference type="Proteomes" id="UP001445335"/>
    </source>
</evidence>
<feature type="transmembrane region" description="Helical" evidence="5">
    <location>
        <begin position="14"/>
        <end position="32"/>
    </location>
</feature>
<comment type="similarity">
    <text evidence="1 4">Belongs to the short-chain dehydrogenases/reductases (SDR) family.</text>
</comment>